<keyword evidence="4" id="KW-1003">Cell membrane</keyword>
<dbReference type="SMART" id="SM00747">
    <property type="entry name" value="CFEM"/>
    <property type="match status" value="1"/>
</dbReference>
<evidence type="ECO:0000313" key="18">
    <source>
        <dbReference type="EMBL" id="RWA06464.1"/>
    </source>
</evidence>
<feature type="chain" id="PRO_5019103969" description="CFEM domain-containing protein" evidence="16">
    <location>
        <begin position="18"/>
        <end position="90"/>
    </location>
</feature>
<feature type="disulfide bond" evidence="15">
    <location>
        <begin position="41"/>
        <end position="48"/>
    </location>
</feature>
<evidence type="ECO:0000256" key="9">
    <source>
        <dbReference type="ARBA" id="ARBA00022729"/>
    </source>
</evidence>
<keyword evidence="6 15" id="KW-0349">Heme</keyword>
<keyword evidence="11" id="KW-0472">Membrane</keyword>
<evidence type="ECO:0000256" key="6">
    <source>
        <dbReference type="ARBA" id="ARBA00022617"/>
    </source>
</evidence>
<feature type="signal peptide" evidence="16">
    <location>
        <begin position="1"/>
        <end position="17"/>
    </location>
</feature>
<name>A0A439CW67_9PEZI</name>
<dbReference type="InterPro" id="IPR008427">
    <property type="entry name" value="Extracellular_membr_CFEM_dom"/>
</dbReference>
<dbReference type="GO" id="GO:0098552">
    <property type="term" value="C:side of membrane"/>
    <property type="evidence" value="ECO:0007669"/>
    <property type="project" value="UniProtKB-KW"/>
</dbReference>
<comment type="caution">
    <text evidence="15">Lacks conserved residue(s) required for the propagation of feature annotation.</text>
</comment>
<evidence type="ECO:0000256" key="5">
    <source>
        <dbReference type="ARBA" id="ARBA00022525"/>
    </source>
</evidence>
<evidence type="ECO:0000256" key="2">
    <source>
        <dbReference type="ARBA" id="ARBA00004613"/>
    </source>
</evidence>
<keyword evidence="8 15" id="KW-0479">Metal-binding</keyword>
<dbReference type="PANTHER" id="PTHR37928">
    <property type="entry name" value="CFEM DOMAIN PROTEIN (AFU_ORTHOLOGUE AFUA_6G14090)"/>
    <property type="match status" value="1"/>
</dbReference>
<evidence type="ECO:0000259" key="17">
    <source>
        <dbReference type="PROSITE" id="PS52012"/>
    </source>
</evidence>
<reference evidence="18 19" key="1">
    <citation type="submission" date="2018-12" db="EMBL/GenBank/DDBJ databases">
        <title>Draft genome sequence of Xylaria grammica IHI A82.</title>
        <authorList>
            <person name="Buettner E."/>
            <person name="Kellner H."/>
        </authorList>
    </citation>
    <scope>NUCLEOTIDE SEQUENCE [LARGE SCALE GENOMIC DNA]</scope>
    <source>
        <strain evidence="18 19">IHI A82</strain>
    </source>
</reference>
<evidence type="ECO:0000256" key="3">
    <source>
        <dbReference type="ARBA" id="ARBA00010031"/>
    </source>
</evidence>
<dbReference type="GO" id="GO:0046872">
    <property type="term" value="F:metal ion binding"/>
    <property type="evidence" value="ECO:0007669"/>
    <property type="project" value="UniProtKB-UniRule"/>
</dbReference>
<evidence type="ECO:0000256" key="8">
    <source>
        <dbReference type="ARBA" id="ARBA00022723"/>
    </source>
</evidence>
<keyword evidence="9 16" id="KW-0732">Signal</keyword>
<dbReference type="InterPro" id="IPR051735">
    <property type="entry name" value="CFEM_domain"/>
</dbReference>
<evidence type="ECO:0000256" key="4">
    <source>
        <dbReference type="ARBA" id="ARBA00022475"/>
    </source>
</evidence>
<evidence type="ECO:0000256" key="11">
    <source>
        <dbReference type="ARBA" id="ARBA00023136"/>
    </source>
</evidence>
<dbReference type="Pfam" id="PF05730">
    <property type="entry name" value="CFEM"/>
    <property type="match status" value="1"/>
</dbReference>
<keyword evidence="5" id="KW-0964">Secreted</keyword>
<keyword evidence="7" id="KW-0336">GPI-anchor</keyword>
<accession>A0A439CW67</accession>
<evidence type="ECO:0000256" key="10">
    <source>
        <dbReference type="ARBA" id="ARBA00023004"/>
    </source>
</evidence>
<keyword evidence="19" id="KW-1185">Reference proteome</keyword>
<dbReference type="EMBL" id="RYZI01000335">
    <property type="protein sequence ID" value="RWA06464.1"/>
    <property type="molecule type" value="Genomic_DNA"/>
</dbReference>
<dbReference type="GO" id="GO:0005886">
    <property type="term" value="C:plasma membrane"/>
    <property type="evidence" value="ECO:0007669"/>
    <property type="project" value="UniProtKB-SubCell"/>
</dbReference>
<evidence type="ECO:0000256" key="1">
    <source>
        <dbReference type="ARBA" id="ARBA00004609"/>
    </source>
</evidence>
<keyword evidence="14" id="KW-0449">Lipoprotein</keyword>
<evidence type="ECO:0000256" key="15">
    <source>
        <dbReference type="PROSITE-ProRule" id="PRU01356"/>
    </source>
</evidence>
<dbReference type="PANTHER" id="PTHR37928:SF2">
    <property type="entry name" value="GPI ANCHORED CFEM DOMAIN PROTEIN (AFU_ORTHOLOGUE AFUA_6G10580)"/>
    <property type="match status" value="1"/>
</dbReference>
<evidence type="ECO:0000256" key="14">
    <source>
        <dbReference type="ARBA" id="ARBA00023288"/>
    </source>
</evidence>
<evidence type="ECO:0000313" key="19">
    <source>
        <dbReference type="Proteomes" id="UP000286045"/>
    </source>
</evidence>
<proteinExistence type="inferred from homology"/>
<feature type="binding site" description="axial binding residue" evidence="15">
    <location>
        <position position="45"/>
    </location>
    <ligand>
        <name>heme</name>
        <dbReference type="ChEBI" id="CHEBI:30413"/>
    </ligand>
    <ligandPart>
        <name>Fe</name>
        <dbReference type="ChEBI" id="CHEBI:18248"/>
    </ligandPart>
</feature>
<feature type="domain" description="CFEM" evidence="17">
    <location>
        <begin position="1"/>
        <end position="90"/>
    </location>
</feature>
<keyword evidence="13" id="KW-0325">Glycoprotein</keyword>
<organism evidence="18 19">
    <name type="scientific">Xylaria grammica</name>
    <dbReference type="NCBI Taxonomy" id="363999"/>
    <lineage>
        <taxon>Eukaryota</taxon>
        <taxon>Fungi</taxon>
        <taxon>Dikarya</taxon>
        <taxon>Ascomycota</taxon>
        <taxon>Pezizomycotina</taxon>
        <taxon>Sordariomycetes</taxon>
        <taxon>Xylariomycetidae</taxon>
        <taxon>Xylariales</taxon>
        <taxon>Xylariaceae</taxon>
        <taxon>Xylaria</taxon>
    </lineage>
</organism>
<evidence type="ECO:0000256" key="12">
    <source>
        <dbReference type="ARBA" id="ARBA00023157"/>
    </source>
</evidence>
<evidence type="ECO:0000256" key="16">
    <source>
        <dbReference type="SAM" id="SignalP"/>
    </source>
</evidence>
<comment type="caution">
    <text evidence="18">The sequence shown here is derived from an EMBL/GenBank/DDBJ whole genome shotgun (WGS) entry which is preliminary data.</text>
</comment>
<dbReference type="AlphaFoldDB" id="A0A439CW67"/>
<dbReference type="PROSITE" id="PS52012">
    <property type="entry name" value="CFEM"/>
    <property type="match status" value="1"/>
</dbReference>
<sequence>MQFTLATIATLIAAVSAQTWDDIPACAQPCIATAVATVTQCGATDYKCICSNRDALQAEATPCIIDACGVDVAANEVLPAVNAACAAVGS</sequence>
<evidence type="ECO:0000256" key="13">
    <source>
        <dbReference type="ARBA" id="ARBA00023180"/>
    </source>
</evidence>
<comment type="subcellular location">
    <subcellularLocation>
        <location evidence="1">Cell membrane</location>
        <topology evidence="1">Lipid-anchor</topology>
        <topology evidence="1">GPI-anchor</topology>
    </subcellularLocation>
    <subcellularLocation>
        <location evidence="2">Secreted</location>
    </subcellularLocation>
</comment>
<gene>
    <name evidence="18" type="ORF">EKO27_g8645</name>
</gene>
<comment type="similarity">
    <text evidence="3">Belongs to the RBT5 family.</text>
</comment>
<keyword evidence="10 15" id="KW-0408">Iron</keyword>
<dbReference type="Proteomes" id="UP000286045">
    <property type="component" value="Unassembled WGS sequence"/>
</dbReference>
<dbReference type="GO" id="GO:0005576">
    <property type="term" value="C:extracellular region"/>
    <property type="evidence" value="ECO:0007669"/>
    <property type="project" value="UniProtKB-SubCell"/>
</dbReference>
<dbReference type="STRING" id="363999.A0A439CW67"/>
<protein>
    <recommendedName>
        <fullName evidence="17">CFEM domain-containing protein</fullName>
    </recommendedName>
</protein>
<evidence type="ECO:0000256" key="7">
    <source>
        <dbReference type="ARBA" id="ARBA00022622"/>
    </source>
</evidence>
<keyword evidence="12 15" id="KW-1015">Disulfide bond</keyword>